<keyword evidence="2" id="KW-1133">Transmembrane helix</keyword>
<accession>A0ABN0TF75</accession>
<reference evidence="3 4" key="1">
    <citation type="journal article" date="2019" name="Int. J. Syst. Evol. Microbiol.">
        <title>The Global Catalogue of Microorganisms (GCM) 10K type strain sequencing project: providing services to taxonomists for standard genome sequencing and annotation.</title>
        <authorList>
            <consortium name="The Broad Institute Genomics Platform"/>
            <consortium name="The Broad Institute Genome Sequencing Center for Infectious Disease"/>
            <person name="Wu L."/>
            <person name="Ma J."/>
        </authorList>
    </citation>
    <scope>NUCLEOTIDE SEQUENCE [LARGE SCALE GENOMIC DNA]</scope>
    <source>
        <strain evidence="3 4">JCM 10425</strain>
    </source>
</reference>
<feature type="compositionally biased region" description="Low complexity" evidence="1">
    <location>
        <begin position="163"/>
        <end position="187"/>
    </location>
</feature>
<proteinExistence type="predicted"/>
<evidence type="ECO:0000313" key="4">
    <source>
        <dbReference type="Proteomes" id="UP001500967"/>
    </source>
</evidence>
<protein>
    <recommendedName>
        <fullName evidence="5">Septum formation initiator</fullName>
    </recommendedName>
</protein>
<evidence type="ECO:0000256" key="2">
    <source>
        <dbReference type="SAM" id="Phobius"/>
    </source>
</evidence>
<evidence type="ECO:0000256" key="1">
    <source>
        <dbReference type="SAM" id="MobiDB-lite"/>
    </source>
</evidence>
<name>A0ABN0TF75_9ACTN</name>
<organism evidence="3 4">
    <name type="scientific">Cryptosporangium japonicum</name>
    <dbReference type="NCBI Taxonomy" id="80872"/>
    <lineage>
        <taxon>Bacteria</taxon>
        <taxon>Bacillati</taxon>
        <taxon>Actinomycetota</taxon>
        <taxon>Actinomycetes</taxon>
        <taxon>Cryptosporangiales</taxon>
        <taxon>Cryptosporangiaceae</taxon>
        <taxon>Cryptosporangium</taxon>
    </lineage>
</organism>
<feature type="compositionally biased region" description="Low complexity" evidence="1">
    <location>
        <begin position="195"/>
        <end position="211"/>
    </location>
</feature>
<feature type="region of interest" description="Disordered" evidence="1">
    <location>
        <begin position="1"/>
        <end position="57"/>
    </location>
</feature>
<evidence type="ECO:0008006" key="5">
    <source>
        <dbReference type="Google" id="ProtNLM"/>
    </source>
</evidence>
<evidence type="ECO:0000313" key="3">
    <source>
        <dbReference type="EMBL" id="GAA0220188.1"/>
    </source>
</evidence>
<keyword evidence="2" id="KW-0812">Transmembrane</keyword>
<comment type="caution">
    <text evidence="3">The sequence shown here is derived from an EMBL/GenBank/DDBJ whole genome shotgun (WGS) entry which is preliminary data.</text>
</comment>
<keyword evidence="4" id="KW-1185">Reference proteome</keyword>
<sequence length="227" mass="23055">MSSSRAGLRSRPGVVREGRPLPKSTPTKAGRPAAQRRREAAPISVPPSPSTPSRRATTGSRAPFIVLVLVLAAGGLIGLVLLNTAVNENAFRLHDLDTEQARLDKEEQRLQQALQDQESPKKLADRAKKMGLVPAGDPGFVVLPDGKVVGTPVPAKAPPSPTPSATSPRSSSSPSSVAGTDAAGTDAAETDAAETDAAGTDAAGTDGTNDTAGDEADGTTPTPSAGR</sequence>
<dbReference type="EMBL" id="BAAAGX010000001">
    <property type="protein sequence ID" value="GAA0220188.1"/>
    <property type="molecule type" value="Genomic_DNA"/>
</dbReference>
<dbReference type="RefSeq" id="WP_344646769.1">
    <property type="nucleotide sequence ID" value="NZ_BAAAGX010000001.1"/>
</dbReference>
<keyword evidence="2" id="KW-0472">Membrane</keyword>
<gene>
    <name evidence="3" type="ORF">GCM10009539_01850</name>
</gene>
<feature type="transmembrane region" description="Helical" evidence="2">
    <location>
        <begin position="64"/>
        <end position="82"/>
    </location>
</feature>
<dbReference type="Proteomes" id="UP001500967">
    <property type="component" value="Unassembled WGS sequence"/>
</dbReference>
<feature type="region of interest" description="Disordered" evidence="1">
    <location>
        <begin position="150"/>
        <end position="227"/>
    </location>
</feature>